<proteinExistence type="predicted"/>
<dbReference type="EMBL" id="JALLBG020000105">
    <property type="protein sequence ID" value="KAL3764443.1"/>
    <property type="molecule type" value="Genomic_DNA"/>
</dbReference>
<evidence type="ECO:0000313" key="4">
    <source>
        <dbReference type="Proteomes" id="UP001530293"/>
    </source>
</evidence>
<sequence length="453" mass="49125">MTAAAAPTTTAMARFLPFLLITFLCLHEASSYSHSKLYSRSTNDNEYNDDGDADIHDHATKSSNNNNSITSQQQYRRRNVLSTMTATAIATASTIASSLLFPNKANAAVGSLPEFRDTNAILQSITINAIDKSQFDDTIAFFTGGAFEGMKLLRERNTPVAAAAAASSSGEDGNNNNNNMVQEAWLGFGPETLSIPSTFTLPISSFSQYGGHASIHVRYDPQLLASSSSQSSSETSSSSQPQYYQRSPGEFNNAPPTGDNIAYLQLGVPAYRISQMVKHYGNILDAYGWVNVISPCGLPVRAIVGIRPDPIMFLAVNCVDVKKSEEFYYERLGFVRQEYPYARLNQGQGQFEPPQPPKSVYIGPSPNCMGILLLQNKNRKKPIVPNPMLHSLNVVYAPSNDDGGGSSSSSGSSSDDSVDRTPRLLDPSSVPISFISQDSLEKEIKRTSIATPL</sequence>
<dbReference type="Proteomes" id="UP001530293">
    <property type="component" value="Unassembled WGS sequence"/>
</dbReference>
<keyword evidence="2" id="KW-0732">Signal</keyword>
<feature type="region of interest" description="Disordered" evidence="1">
    <location>
        <begin position="48"/>
        <end position="76"/>
    </location>
</feature>
<feature type="chain" id="PRO_5044766450" evidence="2">
    <location>
        <begin position="32"/>
        <end position="453"/>
    </location>
</feature>
<feature type="compositionally biased region" description="Low complexity" evidence="1">
    <location>
        <begin position="226"/>
        <end position="247"/>
    </location>
</feature>
<evidence type="ECO:0000256" key="1">
    <source>
        <dbReference type="SAM" id="MobiDB-lite"/>
    </source>
</evidence>
<name>A0ABD3ML13_9STRA</name>
<feature type="region of interest" description="Disordered" evidence="1">
    <location>
        <begin position="226"/>
        <end position="251"/>
    </location>
</feature>
<evidence type="ECO:0000256" key="2">
    <source>
        <dbReference type="SAM" id="SignalP"/>
    </source>
</evidence>
<gene>
    <name evidence="3" type="ORF">ACHAWU_004949</name>
</gene>
<accession>A0ABD3ML13</accession>
<protein>
    <submittedName>
        <fullName evidence="3">Uncharacterized protein</fullName>
    </submittedName>
</protein>
<organism evidence="3 4">
    <name type="scientific">Discostella pseudostelligera</name>
    <dbReference type="NCBI Taxonomy" id="259834"/>
    <lineage>
        <taxon>Eukaryota</taxon>
        <taxon>Sar</taxon>
        <taxon>Stramenopiles</taxon>
        <taxon>Ochrophyta</taxon>
        <taxon>Bacillariophyta</taxon>
        <taxon>Coscinodiscophyceae</taxon>
        <taxon>Thalassiosirophycidae</taxon>
        <taxon>Stephanodiscales</taxon>
        <taxon>Stephanodiscaceae</taxon>
        <taxon>Discostella</taxon>
    </lineage>
</organism>
<feature type="compositionally biased region" description="Low complexity" evidence="1">
    <location>
        <begin position="62"/>
        <end position="74"/>
    </location>
</feature>
<feature type="region of interest" description="Disordered" evidence="1">
    <location>
        <begin position="395"/>
        <end position="432"/>
    </location>
</feature>
<keyword evidence="4" id="KW-1185">Reference proteome</keyword>
<evidence type="ECO:0000313" key="3">
    <source>
        <dbReference type="EMBL" id="KAL3764443.1"/>
    </source>
</evidence>
<dbReference type="AlphaFoldDB" id="A0ABD3ML13"/>
<reference evidence="3 4" key="1">
    <citation type="submission" date="2024-10" db="EMBL/GenBank/DDBJ databases">
        <title>Updated reference genomes for cyclostephanoid diatoms.</title>
        <authorList>
            <person name="Roberts W.R."/>
            <person name="Alverson A.J."/>
        </authorList>
    </citation>
    <scope>NUCLEOTIDE SEQUENCE [LARGE SCALE GENOMIC DNA]</scope>
    <source>
        <strain evidence="3 4">AJA232-27</strain>
    </source>
</reference>
<feature type="signal peptide" evidence="2">
    <location>
        <begin position="1"/>
        <end position="31"/>
    </location>
</feature>
<comment type="caution">
    <text evidence="3">The sequence shown here is derived from an EMBL/GenBank/DDBJ whole genome shotgun (WGS) entry which is preliminary data.</text>
</comment>